<name>A0AAV2F095_9ROSI</name>
<evidence type="ECO:0000259" key="5">
    <source>
        <dbReference type="PROSITE" id="PS51017"/>
    </source>
</evidence>
<dbReference type="EMBL" id="OZ034818">
    <property type="protein sequence ID" value="CAL1391253.1"/>
    <property type="molecule type" value="Genomic_DNA"/>
</dbReference>
<feature type="region of interest" description="Disordered" evidence="4">
    <location>
        <begin position="236"/>
        <end position="260"/>
    </location>
</feature>
<dbReference type="Pfam" id="PF06203">
    <property type="entry name" value="CCT"/>
    <property type="match status" value="1"/>
</dbReference>
<accession>A0AAV2F095</accession>
<evidence type="ECO:0000313" key="6">
    <source>
        <dbReference type="EMBL" id="CAL1391253.1"/>
    </source>
</evidence>
<dbReference type="InterPro" id="IPR010402">
    <property type="entry name" value="CCT_domain"/>
</dbReference>
<evidence type="ECO:0000256" key="2">
    <source>
        <dbReference type="ARBA" id="ARBA00023242"/>
    </source>
</evidence>
<evidence type="ECO:0000313" key="7">
    <source>
        <dbReference type="Proteomes" id="UP001497516"/>
    </source>
</evidence>
<keyword evidence="7" id="KW-1185">Reference proteome</keyword>
<evidence type="ECO:0000256" key="3">
    <source>
        <dbReference type="PROSITE-ProRule" id="PRU00357"/>
    </source>
</evidence>
<dbReference type="PANTHER" id="PTHR31319">
    <property type="entry name" value="ZINC FINGER PROTEIN CONSTANS-LIKE 4"/>
    <property type="match status" value="1"/>
</dbReference>
<protein>
    <recommendedName>
        <fullName evidence="5">CCT domain-containing protein</fullName>
    </recommendedName>
</protein>
<feature type="domain" description="CCT" evidence="5">
    <location>
        <begin position="195"/>
        <end position="237"/>
    </location>
</feature>
<dbReference type="PROSITE" id="PS51017">
    <property type="entry name" value="CCT"/>
    <property type="match status" value="1"/>
</dbReference>
<dbReference type="Proteomes" id="UP001497516">
    <property type="component" value="Chromosome 5"/>
</dbReference>
<sequence>MDSQHYPFCSDFNVDGDDQLIINKFSEEELSEIMLSLVANHQQENSSLISMTPMNAAAMAMSSSSSLHDILNTASSSSCSFESERGSPLPPAARYDGVHRSFSLDRDHEAILFNNIASGMMENVDGGSITTSFDAATCYRGQQPAAAANYVRAPSAAAVAEGVNYYGTTTTQLCNNNNNNNNADVKVGQYTAEERKDRILRYLKKRNQRNFNKTIKYACRKTLADRRVRVRGRFARNSSSELSEEDVVTPPPQRRLSENDGRQHYNYYHHYQGYYLQQENNQSYNENDVQLVDNKASLQMMREGGGGGEEEEDQWLQEAMASLLYTPYIAAG</sequence>
<evidence type="ECO:0000256" key="4">
    <source>
        <dbReference type="SAM" id="MobiDB-lite"/>
    </source>
</evidence>
<organism evidence="6 7">
    <name type="scientific">Linum trigynum</name>
    <dbReference type="NCBI Taxonomy" id="586398"/>
    <lineage>
        <taxon>Eukaryota</taxon>
        <taxon>Viridiplantae</taxon>
        <taxon>Streptophyta</taxon>
        <taxon>Embryophyta</taxon>
        <taxon>Tracheophyta</taxon>
        <taxon>Spermatophyta</taxon>
        <taxon>Magnoliopsida</taxon>
        <taxon>eudicotyledons</taxon>
        <taxon>Gunneridae</taxon>
        <taxon>Pentapetalae</taxon>
        <taxon>rosids</taxon>
        <taxon>fabids</taxon>
        <taxon>Malpighiales</taxon>
        <taxon>Linaceae</taxon>
        <taxon>Linum</taxon>
    </lineage>
</organism>
<dbReference type="InterPro" id="IPR045281">
    <property type="entry name" value="CONSTANS-like"/>
</dbReference>
<dbReference type="AlphaFoldDB" id="A0AAV2F095"/>
<keyword evidence="2 3" id="KW-0539">Nucleus</keyword>
<gene>
    <name evidence="6" type="ORF">LTRI10_LOCUS31985</name>
</gene>
<dbReference type="GO" id="GO:0009909">
    <property type="term" value="P:regulation of flower development"/>
    <property type="evidence" value="ECO:0007669"/>
    <property type="project" value="InterPro"/>
</dbReference>
<dbReference type="GO" id="GO:0005634">
    <property type="term" value="C:nucleus"/>
    <property type="evidence" value="ECO:0007669"/>
    <property type="project" value="UniProtKB-SubCell"/>
</dbReference>
<evidence type="ECO:0000256" key="1">
    <source>
        <dbReference type="ARBA" id="ARBA00004123"/>
    </source>
</evidence>
<dbReference type="PANTHER" id="PTHR31319:SF110">
    <property type="entry name" value="CCT MOTIF FAMILY PROTEIN"/>
    <property type="match status" value="1"/>
</dbReference>
<reference evidence="6 7" key="1">
    <citation type="submission" date="2024-04" db="EMBL/GenBank/DDBJ databases">
        <authorList>
            <person name="Fracassetti M."/>
        </authorList>
    </citation>
    <scope>NUCLEOTIDE SEQUENCE [LARGE SCALE GENOMIC DNA]</scope>
</reference>
<comment type="subcellular location">
    <subcellularLocation>
        <location evidence="1 3">Nucleus</location>
    </subcellularLocation>
</comment>
<proteinExistence type="predicted"/>
<dbReference type="GO" id="GO:0003700">
    <property type="term" value="F:DNA-binding transcription factor activity"/>
    <property type="evidence" value="ECO:0007669"/>
    <property type="project" value="TreeGrafter"/>
</dbReference>